<dbReference type="InterPro" id="IPR036388">
    <property type="entry name" value="WH-like_DNA-bd_sf"/>
</dbReference>
<keyword evidence="8" id="KW-0418">Kinase</keyword>
<dbReference type="GeneID" id="74307816"/>
<dbReference type="GO" id="GO:0030688">
    <property type="term" value="C:preribosome, small subunit precursor"/>
    <property type="evidence" value="ECO:0007669"/>
    <property type="project" value="TreeGrafter"/>
</dbReference>
<dbReference type="InterPro" id="IPR036390">
    <property type="entry name" value="WH_DNA-bd_sf"/>
</dbReference>
<evidence type="ECO:0000313" key="15">
    <source>
        <dbReference type="Proteomes" id="UP001060368"/>
    </source>
</evidence>
<keyword evidence="15" id="KW-1185">Reference proteome</keyword>
<evidence type="ECO:0000256" key="11">
    <source>
        <dbReference type="ARBA" id="ARBA00047899"/>
    </source>
</evidence>
<keyword evidence="6" id="KW-0479">Metal-binding</keyword>
<evidence type="ECO:0000256" key="10">
    <source>
        <dbReference type="ARBA" id="ARBA00022842"/>
    </source>
</evidence>
<name>A0A9E7PMQ1_9EURY</name>
<dbReference type="InterPro" id="IPR011009">
    <property type="entry name" value="Kinase-like_dom_sf"/>
</dbReference>
<dbReference type="GO" id="GO:0004674">
    <property type="term" value="F:protein serine/threonine kinase activity"/>
    <property type="evidence" value="ECO:0007669"/>
    <property type="project" value="UniProtKB-KW"/>
</dbReference>
<dbReference type="SUPFAM" id="SSF46785">
    <property type="entry name" value="Winged helix' DNA-binding domain"/>
    <property type="match status" value="1"/>
</dbReference>
<feature type="domain" description="RIO kinase" evidence="13">
    <location>
        <begin position="64"/>
        <end position="289"/>
    </location>
</feature>
<evidence type="ECO:0000256" key="8">
    <source>
        <dbReference type="ARBA" id="ARBA00022777"/>
    </source>
</evidence>
<dbReference type="GO" id="GO:0005829">
    <property type="term" value="C:cytosol"/>
    <property type="evidence" value="ECO:0007669"/>
    <property type="project" value="TreeGrafter"/>
</dbReference>
<dbReference type="InterPro" id="IPR015285">
    <property type="entry name" value="RIO2_wHTH_N"/>
</dbReference>
<dbReference type="GO" id="GO:0005524">
    <property type="term" value="F:ATP binding"/>
    <property type="evidence" value="ECO:0007669"/>
    <property type="project" value="UniProtKB-KW"/>
</dbReference>
<reference evidence="14" key="1">
    <citation type="submission" date="2022-04" db="EMBL/GenBank/DDBJ databases">
        <title>Complete genome of Methanoplanus endosymbiosus DSM 3599.</title>
        <authorList>
            <person name="Chen S.-C."/>
            <person name="You Y.-T."/>
            <person name="Zhou Y.-Z."/>
            <person name="Lai M.-C."/>
        </authorList>
    </citation>
    <scope>NUCLEOTIDE SEQUENCE</scope>
    <source>
        <strain evidence="14">DSM 3599</strain>
    </source>
</reference>
<dbReference type="Proteomes" id="UP001060368">
    <property type="component" value="Chromosome"/>
</dbReference>
<dbReference type="PROSITE" id="PS00109">
    <property type="entry name" value="PROTEIN_KINASE_TYR"/>
    <property type="match status" value="1"/>
</dbReference>
<comment type="catalytic activity">
    <reaction evidence="12">
        <text>L-seryl-[protein] + ATP = O-phospho-L-seryl-[protein] + ADP + H(+)</text>
        <dbReference type="Rhea" id="RHEA:17989"/>
        <dbReference type="Rhea" id="RHEA-COMP:9863"/>
        <dbReference type="Rhea" id="RHEA-COMP:11604"/>
        <dbReference type="ChEBI" id="CHEBI:15378"/>
        <dbReference type="ChEBI" id="CHEBI:29999"/>
        <dbReference type="ChEBI" id="CHEBI:30616"/>
        <dbReference type="ChEBI" id="CHEBI:83421"/>
        <dbReference type="ChEBI" id="CHEBI:456216"/>
        <dbReference type="EC" id="2.7.11.1"/>
    </reaction>
</comment>
<dbReference type="SMART" id="SM00090">
    <property type="entry name" value="RIO"/>
    <property type="match status" value="1"/>
</dbReference>
<dbReference type="RefSeq" id="WP_257741643.1">
    <property type="nucleotide sequence ID" value="NZ_CP096115.1"/>
</dbReference>
<evidence type="ECO:0000256" key="9">
    <source>
        <dbReference type="ARBA" id="ARBA00022840"/>
    </source>
</evidence>
<dbReference type="CDD" id="cd05144">
    <property type="entry name" value="RIO2_C"/>
    <property type="match status" value="1"/>
</dbReference>
<dbReference type="SUPFAM" id="SSF56112">
    <property type="entry name" value="Protein kinase-like (PK-like)"/>
    <property type="match status" value="1"/>
</dbReference>
<evidence type="ECO:0000256" key="4">
    <source>
        <dbReference type="ARBA" id="ARBA00022527"/>
    </source>
</evidence>
<proteinExistence type="inferred from homology"/>
<evidence type="ECO:0000313" key="14">
    <source>
        <dbReference type="EMBL" id="UUX91491.1"/>
    </source>
</evidence>
<evidence type="ECO:0000256" key="1">
    <source>
        <dbReference type="ARBA" id="ARBA00001946"/>
    </source>
</evidence>
<dbReference type="PANTHER" id="PTHR45852">
    <property type="entry name" value="SER/THR-PROTEIN KINASE RIO2"/>
    <property type="match status" value="1"/>
</dbReference>
<keyword evidence="9" id="KW-0067">ATP-binding</keyword>
<evidence type="ECO:0000256" key="6">
    <source>
        <dbReference type="ARBA" id="ARBA00022723"/>
    </source>
</evidence>
<dbReference type="InterPro" id="IPR030484">
    <property type="entry name" value="Rio2"/>
</dbReference>
<dbReference type="PANTHER" id="PTHR45852:SF1">
    <property type="entry name" value="SERINE_THREONINE-PROTEIN KINASE RIO2"/>
    <property type="match status" value="1"/>
</dbReference>
<dbReference type="Gene3D" id="3.30.200.20">
    <property type="entry name" value="Phosphorylase Kinase, domain 1"/>
    <property type="match status" value="1"/>
</dbReference>
<gene>
    <name evidence="14" type="ORF">L6E24_08900</name>
</gene>
<dbReference type="AlphaFoldDB" id="A0A9E7PMQ1"/>
<evidence type="ECO:0000256" key="7">
    <source>
        <dbReference type="ARBA" id="ARBA00022741"/>
    </source>
</evidence>
<evidence type="ECO:0000256" key="5">
    <source>
        <dbReference type="ARBA" id="ARBA00022679"/>
    </source>
</evidence>
<accession>A0A9E7PMQ1</accession>
<keyword evidence="7" id="KW-0547">Nucleotide-binding</keyword>
<protein>
    <recommendedName>
        <fullName evidence="3">non-specific serine/threonine protein kinase</fullName>
        <ecNumber evidence="3">2.7.11.1</ecNumber>
    </recommendedName>
</protein>
<keyword evidence="5" id="KW-0808">Transferase</keyword>
<dbReference type="InterPro" id="IPR000687">
    <property type="entry name" value="RIO_kinase"/>
</dbReference>
<evidence type="ECO:0000256" key="2">
    <source>
        <dbReference type="ARBA" id="ARBA00009196"/>
    </source>
</evidence>
<dbReference type="GO" id="GO:0030490">
    <property type="term" value="P:maturation of SSU-rRNA"/>
    <property type="evidence" value="ECO:0007669"/>
    <property type="project" value="TreeGrafter"/>
</dbReference>
<dbReference type="EMBL" id="CP096115">
    <property type="protein sequence ID" value="UUX91491.1"/>
    <property type="molecule type" value="Genomic_DNA"/>
</dbReference>
<dbReference type="Pfam" id="PF01163">
    <property type="entry name" value="RIO1"/>
    <property type="match status" value="1"/>
</dbReference>
<comment type="similarity">
    <text evidence="2">Belongs to the protein kinase superfamily. RIO-type Ser/Thr kinase family.</text>
</comment>
<dbReference type="InterPro" id="IPR008266">
    <property type="entry name" value="Tyr_kinase_AS"/>
</dbReference>
<dbReference type="Pfam" id="PF09202">
    <property type="entry name" value="Rio2_N"/>
    <property type="match status" value="1"/>
</dbReference>
<evidence type="ECO:0000256" key="12">
    <source>
        <dbReference type="ARBA" id="ARBA00048679"/>
    </source>
</evidence>
<comment type="catalytic activity">
    <reaction evidence="11">
        <text>L-threonyl-[protein] + ATP = O-phospho-L-threonyl-[protein] + ADP + H(+)</text>
        <dbReference type="Rhea" id="RHEA:46608"/>
        <dbReference type="Rhea" id="RHEA-COMP:11060"/>
        <dbReference type="Rhea" id="RHEA-COMP:11605"/>
        <dbReference type="ChEBI" id="CHEBI:15378"/>
        <dbReference type="ChEBI" id="CHEBI:30013"/>
        <dbReference type="ChEBI" id="CHEBI:30616"/>
        <dbReference type="ChEBI" id="CHEBI:61977"/>
        <dbReference type="ChEBI" id="CHEBI:456216"/>
        <dbReference type="EC" id="2.7.11.1"/>
    </reaction>
</comment>
<dbReference type="EC" id="2.7.11.1" evidence="3"/>
<dbReference type="GO" id="GO:0046872">
    <property type="term" value="F:metal ion binding"/>
    <property type="evidence" value="ECO:0007669"/>
    <property type="project" value="UniProtKB-KW"/>
</dbReference>
<evidence type="ECO:0000259" key="13">
    <source>
        <dbReference type="SMART" id="SM00090"/>
    </source>
</evidence>
<comment type="cofactor">
    <cofactor evidence="1">
        <name>Mg(2+)</name>
        <dbReference type="ChEBI" id="CHEBI:18420"/>
    </cofactor>
</comment>
<dbReference type="Gene3D" id="1.10.510.10">
    <property type="entry name" value="Transferase(Phosphotransferase) domain 1"/>
    <property type="match status" value="1"/>
</dbReference>
<dbReference type="Gene3D" id="1.10.10.10">
    <property type="entry name" value="Winged helix-like DNA-binding domain superfamily/Winged helix DNA-binding domain"/>
    <property type="match status" value="1"/>
</dbReference>
<sequence length="289" mass="32741">MPLSADDIRTLHKYDVAVLLSIEKQMKRYSWVPEENIKKSTGFSASELEFRLGRVMAKDMVKSSSLPYDGYQLTFKGYDALAVSALVKRDTISALGTLIGVGKESAVYEALGMGMVVLKIHRIGQRSFQSVRLSRDYMPEWKHFPWIFASTESAKREFEALKVLQKGGVSVPVPLAINRNVIAMTHIPGVNLNQSVFESPKDAEVVLDEILENIRLAYSLGYIHNDLSEYNVMVSEKNVWVIDWPQWIDPLHPNAEEILKRDLGNITGYFKKKYRIDMSVEEALLKVVG</sequence>
<dbReference type="KEGG" id="mend:L6E24_08900"/>
<evidence type="ECO:0000256" key="3">
    <source>
        <dbReference type="ARBA" id="ARBA00012513"/>
    </source>
</evidence>
<keyword evidence="4" id="KW-0723">Serine/threonine-protein kinase</keyword>
<organism evidence="14 15">
    <name type="scientific">Methanoplanus endosymbiosus</name>
    <dbReference type="NCBI Taxonomy" id="33865"/>
    <lineage>
        <taxon>Archaea</taxon>
        <taxon>Methanobacteriati</taxon>
        <taxon>Methanobacteriota</taxon>
        <taxon>Stenosarchaea group</taxon>
        <taxon>Methanomicrobia</taxon>
        <taxon>Methanomicrobiales</taxon>
        <taxon>Methanomicrobiaceae</taxon>
        <taxon>Methanoplanus</taxon>
    </lineage>
</organism>
<keyword evidence="10" id="KW-0460">Magnesium</keyword>
<dbReference type="InterPro" id="IPR018934">
    <property type="entry name" value="RIO_dom"/>
</dbReference>